<proteinExistence type="predicted"/>
<protein>
    <submittedName>
        <fullName evidence="1">Uncharacterized protein</fullName>
    </submittedName>
</protein>
<comment type="caution">
    <text evidence="1">The sequence shown here is derived from an EMBL/GenBank/DDBJ whole genome shotgun (WGS) entry which is preliminary data.</text>
</comment>
<gene>
    <name evidence="1" type="ORF">VC81_12840</name>
</gene>
<evidence type="ECO:0000313" key="1">
    <source>
        <dbReference type="EMBL" id="KJW11672.1"/>
    </source>
</evidence>
<organism evidence="1 2">
    <name type="scientific">Levilactobacillus spicheri</name>
    <dbReference type="NCBI Taxonomy" id="216463"/>
    <lineage>
        <taxon>Bacteria</taxon>
        <taxon>Bacillati</taxon>
        <taxon>Bacillota</taxon>
        <taxon>Bacilli</taxon>
        <taxon>Lactobacillales</taxon>
        <taxon>Lactobacillaceae</taxon>
        <taxon>Levilactobacillus</taxon>
    </lineage>
</organism>
<sequence>MTKMDRIQLTVNNISYGPEPALSDDVAQRLTVTAEGDVSYAVYQYGGDVTRRRFQVDRGQVTQLFAHLDAAFRKPPQHLEATDVGRWQLTRMQGTTETVDTGAFIKNSLLAPLSAQLRVVTGLPELWGFTGDDPQS</sequence>
<evidence type="ECO:0000313" key="2">
    <source>
        <dbReference type="Proteomes" id="UP000033491"/>
    </source>
</evidence>
<dbReference type="EMBL" id="JZCR01000025">
    <property type="protein sequence ID" value="KJW11672.1"/>
    <property type="molecule type" value="Genomic_DNA"/>
</dbReference>
<reference evidence="1 2" key="1">
    <citation type="submission" date="2015-03" db="EMBL/GenBank/DDBJ databases">
        <authorList>
            <person name="Zheng J."/>
            <person name="Ganezle M."/>
        </authorList>
    </citation>
    <scope>NUCLEOTIDE SEQUENCE [LARGE SCALE GENOMIC DNA]</scope>
    <source>
        <strain evidence="1 2">LP38</strain>
    </source>
</reference>
<name>A0A0F3RSA1_9LACO</name>
<dbReference type="STRING" id="216463.VC81_12840"/>
<dbReference type="PATRIC" id="fig|216463.3.peg.1826"/>
<accession>A0A0F3RSA1</accession>
<dbReference type="Proteomes" id="UP000033491">
    <property type="component" value="Unassembled WGS sequence"/>
</dbReference>
<dbReference type="AlphaFoldDB" id="A0A0F3RSA1"/>
<dbReference type="RefSeq" id="WP_045808452.1">
    <property type="nucleotide sequence ID" value="NZ_JZCR01000025.1"/>
</dbReference>